<dbReference type="CDD" id="cd04301">
    <property type="entry name" value="NAT_SF"/>
    <property type="match status" value="1"/>
</dbReference>
<keyword evidence="3" id="KW-1185">Reference proteome</keyword>
<accession>A0ABS9Q7Z7</accession>
<dbReference type="PROSITE" id="PS51186">
    <property type="entry name" value="GNAT"/>
    <property type="match status" value="1"/>
</dbReference>
<gene>
    <name evidence="2" type="ORF">L4923_00630</name>
</gene>
<sequence length="135" mass="14901">MAEVDISFDRNRLDFKATSEIIKASYWGSRRSDDVHRRAFDNSLCAAAFLGDEQVGFARVVTDYACFAYLCDVIVWPEHRGAGIGKKLISALLDHPELATVGGWTLRTADAHSLYAAFGFEASADGKTMHLKRNG</sequence>
<dbReference type="Gene3D" id="3.40.630.30">
    <property type="match status" value="1"/>
</dbReference>
<dbReference type="PANTHER" id="PTHR43233:SF1">
    <property type="entry name" value="FAMILY N-ACETYLTRANSFERASE, PUTATIVE (AFU_ORTHOLOGUE AFUA_6G03350)-RELATED"/>
    <property type="match status" value="1"/>
</dbReference>
<feature type="domain" description="N-acetyltransferase" evidence="1">
    <location>
        <begin position="6"/>
        <end position="135"/>
    </location>
</feature>
<protein>
    <submittedName>
        <fullName evidence="2">GNAT family N-acetyltransferase</fullName>
    </submittedName>
</protein>
<dbReference type="EMBL" id="JAKREW010000001">
    <property type="protein sequence ID" value="MCG7503515.1"/>
    <property type="molecule type" value="Genomic_DNA"/>
</dbReference>
<evidence type="ECO:0000259" key="1">
    <source>
        <dbReference type="PROSITE" id="PS51186"/>
    </source>
</evidence>
<dbReference type="Proteomes" id="UP001201701">
    <property type="component" value="Unassembled WGS sequence"/>
</dbReference>
<organism evidence="2 3">
    <name type="scientific">Mesorhizobium retamae</name>
    <dbReference type="NCBI Taxonomy" id="2912854"/>
    <lineage>
        <taxon>Bacteria</taxon>
        <taxon>Pseudomonadati</taxon>
        <taxon>Pseudomonadota</taxon>
        <taxon>Alphaproteobacteria</taxon>
        <taxon>Hyphomicrobiales</taxon>
        <taxon>Phyllobacteriaceae</taxon>
        <taxon>Mesorhizobium</taxon>
    </lineage>
</organism>
<dbReference type="SUPFAM" id="SSF55729">
    <property type="entry name" value="Acyl-CoA N-acyltransferases (Nat)"/>
    <property type="match status" value="1"/>
</dbReference>
<dbReference type="InterPro" id="IPR016181">
    <property type="entry name" value="Acyl_CoA_acyltransferase"/>
</dbReference>
<evidence type="ECO:0000313" key="3">
    <source>
        <dbReference type="Proteomes" id="UP001201701"/>
    </source>
</evidence>
<name>A0ABS9Q7Z7_9HYPH</name>
<evidence type="ECO:0000313" key="2">
    <source>
        <dbReference type="EMBL" id="MCG7503515.1"/>
    </source>
</evidence>
<dbReference type="InterPro" id="IPR000182">
    <property type="entry name" value="GNAT_dom"/>
</dbReference>
<dbReference type="Pfam" id="PF13508">
    <property type="entry name" value="Acetyltransf_7"/>
    <property type="match status" value="1"/>
</dbReference>
<dbReference type="RefSeq" id="WP_239360986.1">
    <property type="nucleotide sequence ID" value="NZ_JAKREW010000001.1"/>
</dbReference>
<dbReference type="PANTHER" id="PTHR43233">
    <property type="entry name" value="FAMILY N-ACETYLTRANSFERASE, PUTATIVE (AFU_ORTHOLOGUE AFUA_6G03350)-RELATED"/>
    <property type="match status" value="1"/>
</dbReference>
<dbReference type="InterPro" id="IPR053144">
    <property type="entry name" value="Acetyltransferase_Butenolide"/>
</dbReference>
<comment type="caution">
    <text evidence="2">The sequence shown here is derived from an EMBL/GenBank/DDBJ whole genome shotgun (WGS) entry which is preliminary data.</text>
</comment>
<reference evidence="2 3" key="1">
    <citation type="submission" date="2022-02" db="EMBL/GenBank/DDBJ databases">
        <title>Draft genome sequence of Mezorhizobium retamae strain IRAMC:0171 isolated from Retama raetam nodules.</title>
        <authorList>
            <person name="Bengaied R."/>
            <person name="Sbissi I."/>
            <person name="Huber K."/>
            <person name="Ghodbane F."/>
            <person name="Nouioui I."/>
            <person name="Tarhouni M."/>
            <person name="Gtari M."/>
        </authorList>
    </citation>
    <scope>NUCLEOTIDE SEQUENCE [LARGE SCALE GENOMIC DNA]</scope>
    <source>
        <strain evidence="2 3">IRAMC:0171</strain>
    </source>
</reference>
<proteinExistence type="predicted"/>